<feature type="region of interest" description="Disordered" evidence="1">
    <location>
        <begin position="976"/>
        <end position="1013"/>
    </location>
</feature>
<dbReference type="EMBL" id="GDHC01010109">
    <property type="protein sequence ID" value="JAQ08520.1"/>
    <property type="molecule type" value="Transcribed_RNA"/>
</dbReference>
<feature type="compositionally biased region" description="Polar residues" evidence="1">
    <location>
        <begin position="823"/>
        <end position="834"/>
    </location>
</feature>
<feature type="compositionally biased region" description="Basic residues" evidence="1">
    <location>
        <begin position="13"/>
        <end position="27"/>
    </location>
</feature>
<reference evidence="2" key="1">
    <citation type="journal article" date="2016" name="Gigascience">
        <title>De novo construction of an expanded transcriptome assembly for the western tarnished plant bug, Lygus hesperus.</title>
        <authorList>
            <person name="Tassone E.E."/>
            <person name="Geib S.M."/>
            <person name="Hall B."/>
            <person name="Fabrick J.A."/>
            <person name="Brent C.S."/>
            <person name="Hull J.J."/>
        </authorList>
    </citation>
    <scope>NUCLEOTIDE SEQUENCE</scope>
</reference>
<feature type="non-terminal residue" evidence="2">
    <location>
        <position position="1238"/>
    </location>
</feature>
<dbReference type="AlphaFoldDB" id="A0A146LQ65"/>
<feature type="compositionally biased region" description="Low complexity" evidence="1">
    <location>
        <begin position="1001"/>
        <end position="1013"/>
    </location>
</feature>
<organism evidence="2">
    <name type="scientific">Lygus hesperus</name>
    <name type="common">Western plant bug</name>
    <dbReference type="NCBI Taxonomy" id="30085"/>
    <lineage>
        <taxon>Eukaryota</taxon>
        <taxon>Metazoa</taxon>
        <taxon>Ecdysozoa</taxon>
        <taxon>Arthropoda</taxon>
        <taxon>Hexapoda</taxon>
        <taxon>Insecta</taxon>
        <taxon>Pterygota</taxon>
        <taxon>Neoptera</taxon>
        <taxon>Paraneoptera</taxon>
        <taxon>Hemiptera</taxon>
        <taxon>Heteroptera</taxon>
        <taxon>Panheteroptera</taxon>
        <taxon>Cimicomorpha</taxon>
        <taxon>Miridae</taxon>
        <taxon>Mirini</taxon>
        <taxon>Lygus</taxon>
    </lineage>
</organism>
<evidence type="ECO:0000256" key="1">
    <source>
        <dbReference type="SAM" id="MobiDB-lite"/>
    </source>
</evidence>
<feature type="non-terminal residue" evidence="2">
    <location>
        <position position="1"/>
    </location>
</feature>
<name>A0A146LQ65_LYGHE</name>
<sequence length="1238" mass="136762">LSALVTKENTKPSRSKLRRKRKQRLRALLKEKLLGYRETPGHVLTDHPVAEGDQPSSSTSGGPERLSAEEDDDSSRKLYDNVLESEEVPGPSRGDSAEKSSLDGRTSSQVTSAFILEEISSNSRPPDIIESSQRHILSDAASCVDQVGECNNQHKSTKTVTFVPQQVQHAQVHVWEEKSKSAKLHDGYLDDSLSHVHEKSPVSGLEEKKAVEVVICSPDNGVQNDGFLVEHADDVKEESKKFLPANDLTDVLSSTTDDEEHVYELVAKDIHDPLIARDEEKKLRSYLGTLGLLNPSDVSTEEVRVCPPTEIPAYFLPPKRYLDVISEENSDLSDGDRPWENSERIRQANAIDTIPEDWYGSQDGIDTSWRDGKSLEDMSDIPVVTDSHSDSDLVVEDSKIQFVAVPDDAILRNISKIRIENEIIHQRQNALSQNTNPSSSDKLPQGSIVKNVVSSFYTSKKTLQPVQIETVKKSGTVEGPNSEVVEIVYLDSSDSEAISSSKSDTNLATTPIPQELSPIPSTYKVDGTVSKTVTLPTANTDVIEIVCVDSSDSEAISSTYPGILGSSGSPQESPIPDHSSVEVVGKGSSPVAEQPSVSSSLSSNSSKVTQIAADASQTIESTVHSNEKDMTKISEMISDITQSANEIISTSNEHLARLTPCTSPSVPRSRRTNVTVARINLKERCSSLPLLDEDSKSGIKSTRSVCSDTGNESDYPHFICYEDSDASSQTTTKPQDGNVPPLKELSMGAVLRLPYGISFLKELGFDQSEYDSYSGYMPEGSEYSFSSKHQFSEREYILADDTENEEESISGSLPSRPVPDDYLTTSPPESSQSEKWIGVQIPKDTKLLLAVSPNTSKTIKCSHPNVVDLLDLHQKFVERRGYHESEDKFPAAKYDQYVNKKDENNEEDFYEFRALQEYHALRQKKMREAAAQKKAETDISGVDLKDMGNNGGISELELCGEGGNEMKTSENDIPKSSMAVRADEGAVSETKKDESSEHAEVSAVGGSEGSEVVGNSRLLELIQREDFKGSSDELNMTAATYPYWILLDKQRSVSQCESERNDADSMGAGERGKKKSEENDGEGKDKDEEIDDRSRFAINKRHVLGVDTKEPQRDRPKSVPPSGERFRQMMYEEYMNKLAELSQRRRLKAIKLSEPSKSASSPSIAVVEDHLKGEFMDRVRERMVKLGITDDFVLVDSSLLHKSEEEKTAKDEPKKLPKHVQELMDIADDLGVWSPAQT</sequence>
<feature type="region of interest" description="Disordered" evidence="1">
    <location>
        <begin position="559"/>
        <end position="605"/>
    </location>
</feature>
<feature type="compositionally biased region" description="Polar residues" evidence="1">
    <location>
        <begin position="559"/>
        <end position="572"/>
    </location>
</feature>
<feature type="compositionally biased region" description="Low complexity" evidence="1">
    <location>
        <begin position="596"/>
        <end position="605"/>
    </location>
</feature>
<protein>
    <submittedName>
        <fullName evidence="2">Uncharacterized protein</fullName>
    </submittedName>
</protein>
<feature type="region of interest" description="Disordered" evidence="1">
    <location>
        <begin position="801"/>
        <end position="834"/>
    </location>
</feature>
<feature type="region of interest" description="Disordered" evidence="1">
    <location>
        <begin position="1"/>
        <end position="108"/>
    </location>
</feature>
<accession>A0A146LQ65</accession>
<evidence type="ECO:0000313" key="2">
    <source>
        <dbReference type="EMBL" id="JAQ08520.1"/>
    </source>
</evidence>
<feature type="region of interest" description="Disordered" evidence="1">
    <location>
        <begin position="1054"/>
        <end position="1127"/>
    </location>
</feature>
<proteinExistence type="predicted"/>
<feature type="compositionally biased region" description="Basic and acidic residues" evidence="1">
    <location>
        <begin position="1107"/>
        <end position="1117"/>
    </location>
</feature>
<feature type="compositionally biased region" description="Basic and acidic residues" evidence="1">
    <location>
        <begin position="981"/>
        <end position="1000"/>
    </location>
</feature>
<feature type="compositionally biased region" description="Basic and acidic residues" evidence="1">
    <location>
        <begin position="1075"/>
        <end position="1095"/>
    </location>
</feature>
<gene>
    <name evidence="2" type="ORF">g.77689</name>
</gene>